<dbReference type="AlphaFoldDB" id="A0A1T4T572"/>
<keyword evidence="6" id="KW-1185">Reference proteome</keyword>
<dbReference type="Pfam" id="PF14417">
    <property type="entry name" value="MEDS"/>
    <property type="match status" value="1"/>
</dbReference>
<dbReference type="InterPro" id="IPR050267">
    <property type="entry name" value="Anti-sigma-factor_SerPK"/>
</dbReference>
<evidence type="ECO:0000313" key="6">
    <source>
        <dbReference type="Proteomes" id="UP000190637"/>
    </source>
</evidence>
<evidence type="ECO:0000259" key="4">
    <source>
        <dbReference type="Pfam" id="PF14417"/>
    </source>
</evidence>
<dbReference type="SUPFAM" id="SSF55874">
    <property type="entry name" value="ATPase domain of HSP90 chaperone/DNA topoisomerase II/histidine kinase"/>
    <property type="match status" value="1"/>
</dbReference>
<accession>A0A1T4T572</accession>
<dbReference type="InterPro" id="IPR025847">
    <property type="entry name" value="MEDS_domain"/>
</dbReference>
<dbReference type="OrthoDB" id="3748385at2"/>
<feature type="region of interest" description="Disordered" evidence="2">
    <location>
        <begin position="188"/>
        <end position="208"/>
    </location>
</feature>
<dbReference type="Proteomes" id="UP000190637">
    <property type="component" value="Unassembled WGS sequence"/>
</dbReference>
<dbReference type="STRING" id="1122192.SAMN02745673_04457"/>
<dbReference type="InterPro" id="IPR047718">
    <property type="entry name" value="RsbA-like_anti_sig"/>
</dbReference>
<gene>
    <name evidence="5" type="ORF">SAMN02745673_04457</name>
</gene>
<dbReference type="PANTHER" id="PTHR35526:SF3">
    <property type="entry name" value="ANTI-SIGMA-F FACTOR RSBW"/>
    <property type="match status" value="1"/>
</dbReference>
<dbReference type="CDD" id="cd16936">
    <property type="entry name" value="HATPase_RsbW-like"/>
    <property type="match status" value="1"/>
</dbReference>
<organism evidence="5 6">
    <name type="scientific">Marinactinospora thermotolerans DSM 45154</name>
    <dbReference type="NCBI Taxonomy" id="1122192"/>
    <lineage>
        <taxon>Bacteria</taxon>
        <taxon>Bacillati</taxon>
        <taxon>Actinomycetota</taxon>
        <taxon>Actinomycetes</taxon>
        <taxon>Streptosporangiales</taxon>
        <taxon>Nocardiopsidaceae</taxon>
        <taxon>Marinactinospora</taxon>
    </lineage>
</organism>
<feature type="domain" description="MEDS" evidence="4">
    <location>
        <begin position="29"/>
        <end position="174"/>
    </location>
</feature>
<keyword evidence="5" id="KW-0418">Kinase</keyword>
<dbReference type="Gene3D" id="3.30.565.10">
    <property type="entry name" value="Histidine kinase-like ATPase, C-terminal domain"/>
    <property type="match status" value="1"/>
</dbReference>
<dbReference type="Pfam" id="PF13581">
    <property type="entry name" value="HATPase_c_2"/>
    <property type="match status" value="1"/>
</dbReference>
<feature type="region of interest" description="Disordered" evidence="2">
    <location>
        <begin position="1"/>
        <end position="25"/>
    </location>
</feature>
<evidence type="ECO:0000313" key="5">
    <source>
        <dbReference type="EMBL" id="SKA35308.1"/>
    </source>
</evidence>
<dbReference type="InterPro" id="IPR003594">
    <property type="entry name" value="HATPase_dom"/>
</dbReference>
<dbReference type="InterPro" id="IPR036890">
    <property type="entry name" value="HATPase_C_sf"/>
</dbReference>
<feature type="domain" description="Histidine kinase/HSP90-like ATPase" evidence="3">
    <location>
        <begin position="220"/>
        <end position="335"/>
    </location>
</feature>
<dbReference type="NCBIfam" id="NF041045">
    <property type="entry name" value="RsbA_anti_sig"/>
    <property type="match status" value="1"/>
</dbReference>
<dbReference type="GO" id="GO:0004674">
    <property type="term" value="F:protein serine/threonine kinase activity"/>
    <property type="evidence" value="ECO:0007669"/>
    <property type="project" value="UniProtKB-KW"/>
</dbReference>
<protein>
    <submittedName>
        <fullName evidence="5">Anti-sigma regulatory factor (Ser/Thr protein kinase)</fullName>
    </submittedName>
</protein>
<evidence type="ECO:0000256" key="2">
    <source>
        <dbReference type="SAM" id="MobiDB-lite"/>
    </source>
</evidence>
<evidence type="ECO:0000259" key="3">
    <source>
        <dbReference type="Pfam" id="PF13581"/>
    </source>
</evidence>
<proteinExistence type="predicted"/>
<dbReference type="PANTHER" id="PTHR35526">
    <property type="entry name" value="ANTI-SIGMA-F FACTOR RSBW-RELATED"/>
    <property type="match status" value="1"/>
</dbReference>
<keyword evidence="1" id="KW-0723">Serine/threonine-protein kinase</keyword>
<name>A0A1T4T572_9ACTN</name>
<sequence length="341" mass="36600">MPDSSKALDSPNPNRGEDLTGLPRPGGMTHQGCIYSGDAEFLDMALPFLRGAVEAGEPAIAATTPRNLCLLREALGDQGGGIEGVESVRFGARPPERITVFDRYWRRHAATAARVRILAEPVWTGRSPSEIDAWTRMESALNALFAATGIWMICPYDARSVPAPILADAVRTHPEMVQGRHAVPSPDYVDPSAFAPGGGPRTLRPAPPRRAERRFGYADFASVRAWVAAYAARAGVPARAAADLVLAVNELASNTAEHGSGRGSVRLWTEADEVLCEVVDDTVRGPAATSWRPLAPMAGAPPDPHSGRGRGLWLVRQLCDLVEIHSADGATTVRLHMRLSR</sequence>
<keyword evidence="5" id="KW-0808">Transferase</keyword>
<dbReference type="EMBL" id="FUWS01000014">
    <property type="protein sequence ID" value="SKA35308.1"/>
    <property type="molecule type" value="Genomic_DNA"/>
</dbReference>
<reference evidence="5 6" key="1">
    <citation type="submission" date="2017-02" db="EMBL/GenBank/DDBJ databases">
        <authorList>
            <person name="Peterson S.W."/>
        </authorList>
    </citation>
    <scope>NUCLEOTIDE SEQUENCE [LARGE SCALE GENOMIC DNA]</scope>
    <source>
        <strain evidence="5 6">DSM 45154</strain>
    </source>
</reference>
<dbReference type="RefSeq" id="WP_078763690.1">
    <property type="nucleotide sequence ID" value="NZ_FUWS01000014.1"/>
</dbReference>
<evidence type="ECO:0000256" key="1">
    <source>
        <dbReference type="ARBA" id="ARBA00022527"/>
    </source>
</evidence>